<dbReference type="FunCoup" id="A0A2G4YMT7">
    <property type="interactions" value="324"/>
</dbReference>
<dbReference type="Pfam" id="PF21102">
    <property type="entry name" value="DprA_N"/>
    <property type="match status" value="1"/>
</dbReference>
<dbReference type="SUPFAM" id="SSF102405">
    <property type="entry name" value="MCP/YpsA-like"/>
    <property type="match status" value="1"/>
</dbReference>
<organism evidence="4 5">
    <name type="scientific">Paremcibacter congregatus</name>
    <dbReference type="NCBI Taxonomy" id="2043170"/>
    <lineage>
        <taxon>Bacteria</taxon>
        <taxon>Pseudomonadati</taxon>
        <taxon>Pseudomonadota</taxon>
        <taxon>Alphaproteobacteria</taxon>
        <taxon>Emcibacterales</taxon>
        <taxon>Emcibacteraceae</taxon>
        <taxon>Paremcibacter</taxon>
    </lineage>
</organism>
<keyword evidence="5" id="KW-1185">Reference proteome</keyword>
<evidence type="ECO:0000259" key="2">
    <source>
        <dbReference type="Pfam" id="PF02481"/>
    </source>
</evidence>
<dbReference type="OrthoDB" id="9785707at2"/>
<dbReference type="EMBL" id="PDEM01000031">
    <property type="protein sequence ID" value="PHZ83644.1"/>
    <property type="molecule type" value="Genomic_DNA"/>
</dbReference>
<dbReference type="Gene3D" id="1.10.10.10">
    <property type="entry name" value="Winged helix-like DNA-binding domain superfamily/Winged helix DNA-binding domain"/>
    <property type="match status" value="1"/>
</dbReference>
<protein>
    <submittedName>
        <fullName evidence="4">DNA-protecting protein DprA</fullName>
    </submittedName>
</protein>
<reference evidence="4 5" key="1">
    <citation type="submission" date="2017-10" db="EMBL/GenBank/DDBJ databases">
        <title>Frigbacter circumglobatus gen. nov. sp. nov., isolated from sediment cultured in situ.</title>
        <authorList>
            <person name="Zhao Z."/>
        </authorList>
    </citation>
    <scope>NUCLEOTIDE SEQUENCE [LARGE SCALE GENOMIC DNA]</scope>
    <source>
        <strain evidence="4 5">ZYL</strain>
    </source>
</reference>
<dbReference type="Proteomes" id="UP000229730">
    <property type="component" value="Unassembled WGS sequence"/>
</dbReference>
<feature type="domain" description="DprA winged helix" evidence="3">
    <location>
        <begin position="322"/>
        <end position="372"/>
    </location>
</feature>
<evidence type="ECO:0000256" key="1">
    <source>
        <dbReference type="ARBA" id="ARBA00006525"/>
    </source>
</evidence>
<evidence type="ECO:0000313" key="4">
    <source>
        <dbReference type="EMBL" id="PHZ83644.1"/>
    </source>
</evidence>
<dbReference type="InterPro" id="IPR041614">
    <property type="entry name" value="DprA_WH"/>
</dbReference>
<evidence type="ECO:0000259" key="3">
    <source>
        <dbReference type="Pfam" id="PF17782"/>
    </source>
</evidence>
<dbReference type="InterPro" id="IPR036388">
    <property type="entry name" value="WH-like_DNA-bd_sf"/>
</dbReference>
<evidence type="ECO:0000313" key="5">
    <source>
        <dbReference type="Proteomes" id="UP000229730"/>
    </source>
</evidence>
<dbReference type="RefSeq" id="WP_099474630.1">
    <property type="nucleotide sequence ID" value="NZ_CP041025.1"/>
</dbReference>
<dbReference type="InterPro" id="IPR003488">
    <property type="entry name" value="DprA"/>
</dbReference>
<dbReference type="InParanoid" id="A0A2G4YMT7"/>
<gene>
    <name evidence="4" type="primary">dprA</name>
    <name evidence="4" type="ORF">CRD36_14790</name>
</gene>
<dbReference type="Pfam" id="PF17782">
    <property type="entry name" value="WHD_DprA"/>
    <property type="match status" value="1"/>
</dbReference>
<comment type="similarity">
    <text evidence="1">Belongs to the DprA/Smf family.</text>
</comment>
<dbReference type="GO" id="GO:0009294">
    <property type="term" value="P:DNA-mediated transformation"/>
    <property type="evidence" value="ECO:0007669"/>
    <property type="project" value="InterPro"/>
</dbReference>
<proteinExistence type="inferred from homology"/>
<feature type="domain" description="Smf/DprA SLOG" evidence="2">
    <location>
        <begin position="84"/>
        <end position="289"/>
    </location>
</feature>
<dbReference type="NCBIfam" id="TIGR00732">
    <property type="entry name" value="dprA"/>
    <property type="match status" value="1"/>
</dbReference>
<accession>A0A2G4YMT7</accession>
<name>A0A2G4YMT7_9PROT</name>
<sequence length="381" mass="40964">MSDKAHQKDLSDAEKLARLRLIRTENVGPVTFRHLIARYGSAAEALDALPGLARKGGRKKPLIAARQDIIQQEIDHLHQIDGHLIIYGDTLYSRPLMAIEDAPPVLMGRGHPHLLDQKAFAIVGARNCSAIGTKLAGSLARKMGAAGYVVSSGMARGIDAAAHLGALDSGTIAVLAGGVDVIYPRENTALYEDIANRGLVLSEMPLGTQPQARHFPPRNRIISGLAAGVLVIEATQRSGTLITARLALEQGREVFAVPGSPLDPRAKGPNSLLRQGANLVEDVEDILDVLRMNADRKISEPTLDIFTEETPLAASIKGRAIDEARPIIRDKLSVTPTAIDELIRLCDFPPAVVQTVLLELELAGEIDRYPGNRVAFSATTR</sequence>
<dbReference type="AlphaFoldDB" id="A0A2G4YMT7"/>
<comment type="caution">
    <text evidence="4">The sequence shown here is derived from an EMBL/GenBank/DDBJ whole genome shotgun (WGS) entry which is preliminary data.</text>
</comment>
<dbReference type="Pfam" id="PF02481">
    <property type="entry name" value="DNA_processg_A"/>
    <property type="match status" value="1"/>
</dbReference>
<dbReference type="PANTHER" id="PTHR43022:SF1">
    <property type="entry name" value="PROTEIN SMF"/>
    <property type="match status" value="1"/>
</dbReference>
<dbReference type="PANTHER" id="PTHR43022">
    <property type="entry name" value="PROTEIN SMF"/>
    <property type="match status" value="1"/>
</dbReference>
<dbReference type="Gene3D" id="3.40.50.450">
    <property type="match status" value="1"/>
</dbReference>
<dbReference type="InterPro" id="IPR057666">
    <property type="entry name" value="DrpA_SLOG"/>
</dbReference>